<accession>A0A2P7AQV4</accession>
<keyword evidence="3" id="KW-1185">Reference proteome</keyword>
<feature type="transmembrane region" description="Helical" evidence="1">
    <location>
        <begin position="15"/>
        <end position="34"/>
    </location>
</feature>
<proteinExistence type="predicted"/>
<dbReference type="Proteomes" id="UP000241158">
    <property type="component" value="Unassembled WGS sequence"/>
</dbReference>
<keyword evidence="1" id="KW-0472">Membrane</keyword>
<evidence type="ECO:0000313" key="3">
    <source>
        <dbReference type="Proteomes" id="UP000241158"/>
    </source>
</evidence>
<sequence length="79" mass="8227">MVLTQPVIAELGGRGLIAGVFLATIGAAATLLAVKTGYPPSGVQNRENLEAALKAAAIHVPDFERRWASICSILAVIDQ</sequence>
<name>A0A2P7AQV4_9HYPH</name>
<evidence type="ECO:0000256" key="1">
    <source>
        <dbReference type="SAM" id="Phobius"/>
    </source>
</evidence>
<dbReference type="RefSeq" id="WP_106717357.1">
    <property type="nucleotide sequence ID" value="NZ_JACHXT010000003.1"/>
</dbReference>
<keyword evidence="1" id="KW-0812">Transmembrane</keyword>
<reference evidence="3" key="1">
    <citation type="submission" date="2017-11" db="EMBL/GenBank/DDBJ databases">
        <authorList>
            <person name="Kuznetsova I."/>
            <person name="Sazanova A."/>
            <person name="Chirak E."/>
            <person name="Safronova V."/>
            <person name="Willems A."/>
        </authorList>
    </citation>
    <scope>NUCLEOTIDE SEQUENCE [LARGE SCALE GENOMIC DNA]</scope>
    <source>
        <strain evidence="3">PEPV15</strain>
    </source>
</reference>
<protein>
    <submittedName>
        <fullName evidence="2">Uncharacterized protein</fullName>
    </submittedName>
</protein>
<dbReference type="EMBL" id="PGGN01000003">
    <property type="protein sequence ID" value="PSH56611.1"/>
    <property type="molecule type" value="Genomic_DNA"/>
</dbReference>
<keyword evidence="1" id="KW-1133">Transmembrane helix</keyword>
<gene>
    <name evidence="2" type="ORF">CU100_14650</name>
</gene>
<organism evidence="2 3">
    <name type="scientific">Phyllobacterium endophyticum</name>
    <dbReference type="NCBI Taxonomy" id="1149773"/>
    <lineage>
        <taxon>Bacteria</taxon>
        <taxon>Pseudomonadati</taxon>
        <taxon>Pseudomonadota</taxon>
        <taxon>Alphaproteobacteria</taxon>
        <taxon>Hyphomicrobiales</taxon>
        <taxon>Phyllobacteriaceae</taxon>
        <taxon>Phyllobacterium</taxon>
    </lineage>
</organism>
<evidence type="ECO:0000313" key="2">
    <source>
        <dbReference type="EMBL" id="PSH56611.1"/>
    </source>
</evidence>
<dbReference type="AlphaFoldDB" id="A0A2P7AQV4"/>
<comment type="caution">
    <text evidence="2">The sequence shown here is derived from an EMBL/GenBank/DDBJ whole genome shotgun (WGS) entry which is preliminary data.</text>
</comment>